<accession>A0A0D2CA19</accession>
<gene>
    <name evidence="3" type="ORF">PV06_02345</name>
</gene>
<sequence>MNLGAQAIIPMRPRPKPTNYPRKRGIPVVVTKQSKCPLPYFAHQQLDLAYFPRDIGLPVGRPKAENGDNAAWEDDDSDNGADLESDAGEATRRKTDFIGSDIKAADVKSMKMRGGRPAIAKKVTADLDSDDELIVRMKEARFLERDIAQALVDQGRIAYNPKTIGTRWRRIKAKLQKRQDDLLDADLTDWHDGDDDVLLQAVIKADAEVDRLKAEIDNRKWRMVADCMKNMKPVINFSQNACHSRYDALMAGNAKPTPESIPNPGPEVLERIQSRINKEARLAKDQQPDVQQANIAGNAWSSRQRHYF</sequence>
<feature type="compositionally biased region" description="Acidic residues" evidence="1">
    <location>
        <begin position="71"/>
        <end position="87"/>
    </location>
</feature>
<reference evidence="3 4" key="1">
    <citation type="submission" date="2015-01" db="EMBL/GenBank/DDBJ databases">
        <title>The Genome Sequence of Exophiala oligosperma CBS72588.</title>
        <authorList>
            <consortium name="The Broad Institute Genomics Platform"/>
            <person name="Cuomo C."/>
            <person name="de Hoog S."/>
            <person name="Gorbushina A."/>
            <person name="Stielow B."/>
            <person name="Teixiera M."/>
            <person name="Abouelleil A."/>
            <person name="Chapman S.B."/>
            <person name="Priest M."/>
            <person name="Young S.K."/>
            <person name="Wortman J."/>
            <person name="Nusbaum C."/>
            <person name="Birren B."/>
        </authorList>
    </citation>
    <scope>NUCLEOTIDE SEQUENCE [LARGE SCALE GENOMIC DNA]</scope>
    <source>
        <strain evidence="3 4">CBS 72588</strain>
    </source>
</reference>
<feature type="region of interest" description="Disordered" evidence="1">
    <location>
        <begin position="1"/>
        <end position="23"/>
    </location>
</feature>
<protein>
    <recommendedName>
        <fullName evidence="2">DUF7626 domain-containing protein</fullName>
    </recommendedName>
</protein>
<dbReference type="HOGENOM" id="CLU_882876_0_0_1"/>
<organism evidence="3 4">
    <name type="scientific">Exophiala oligosperma</name>
    <dbReference type="NCBI Taxonomy" id="215243"/>
    <lineage>
        <taxon>Eukaryota</taxon>
        <taxon>Fungi</taxon>
        <taxon>Dikarya</taxon>
        <taxon>Ascomycota</taxon>
        <taxon>Pezizomycotina</taxon>
        <taxon>Eurotiomycetes</taxon>
        <taxon>Chaetothyriomycetidae</taxon>
        <taxon>Chaetothyriales</taxon>
        <taxon>Herpotrichiellaceae</taxon>
        <taxon>Exophiala</taxon>
    </lineage>
</organism>
<dbReference type="OrthoDB" id="5321209at2759"/>
<feature type="domain" description="DUF7626" evidence="2">
    <location>
        <begin position="126"/>
        <end position="180"/>
    </location>
</feature>
<dbReference type="RefSeq" id="XP_016266913.1">
    <property type="nucleotide sequence ID" value="XM_016403016.1"/>
</dbReference>
<dbReference type="VEuPathDB" id="FungiDB:PV06_02345"/>
<dbReference type="AlphaFoldDB" id="A0A0D2CA19"/>
<feature type="region of interest" description="Disordered" evidence="1">
    <location>
        <begin position="61"/>
        <end position="94"/>
    </location>
</feature>
<name>A0A0D2CA19_9EURO</name>
<keyword evidence="4" id="KW-1185">Reference proteome</keyword>
<evidence type="ECO:0000259" key="2">
    <source>
        <dbReference type="Pfam" id="PF24625"/>
    </source>
</evidence>
<dbReference type="EMBL" id="KN847333">
    <property type="protein sequence ID" value="KIW46697.1"/>
    <property type="molecule type" value="Genomic_DNA"/>
</dbReference>
<dbReference type="InterPro" id="IPR056043">
    <property type="entry name" value="DUF7626"/>
</dbReference>
<evidence type="ECO:0000313" key="4">
    <source>
        <dbReference type="Proteomes" id="UP000053342"/>
    </source>
</evidence>
<dbReference type="GeneID" id="27354419"/>
<evidence type="ECO:0000256" key="1">
    <source>
        <dbReference type="SAM" id="MobiDB-lite"/>
    </source>
</evidence>
<dbReference type="Proteomes" id="UP000053342">
    <property type="component" value="Unassembled WGS sequence"/>
</dbReference>
<evidence type="ECO:0000313" key="3">
    <source>
        <dbReference type="EMBL" id="KIW46697.1"/>
    </source>
</evidence>
<dbReference type="Pfam" id="PF24625">
    <property type="entry name" value="DUF7626"/>
    <property type="match status" value="1"/>
</dbReference>
<proteinExistence type="predicted"/>